<accession>A0AAU9SRE3</accession>
<dbReference type="InterPro" id="IPR005519">
    <property type="entry name" value="Acid_phosphat_B-like"/>
</dbReference>
<proteinExistence type="predicted"/>
<reference evidence="2 3" key="1">
    <citation type="submission" date="2022-03" db="EMBL/GenBank/DDBJ databases">
        <authorList>
            <person name="Nunn A."/>
            <person name="Chopra R."/>
            <person name="Nunn A."/>
            <person name="Contreras Garrido A."/>
        </authorList>
    </citation>
    <scope>NUCLEOTIDE SEQUENCE [LARGE SCALE GENOMIC DNA]</scope>
</reference>
<evidence type="ECO:0000313" key="3">
    <source>
        <dbReference type="Proteomes" id="UP000836841"/>
    </source>
</evidence>
<dbReference type="InterPro" id="IPR036412">
    <property type="entry name" value="HAD-like_sf"/>
</dbReference>
<protein>
    <recommendedName>
        <fullName evidence="4">Acid phosphatase</fullName>
    </recommendedName>
</protein>
<dbReference type="Pfam" id="PF03767">
    <property type="entry name" value="Acid_phosphat_B"/>
    <property type="match status" value="2"/>
</dbReference>
<dbReference type="PANTHER" id="PTHR31284:SF31">
    <property type="entry name" value="ACID PHOSPHATASE"/>
    <property type="match status" value="1"/>
</dbReference>
<evidence type="ECO:0008006" key="4">
    <source>
        <dbReference type="Google" id="ProtNLM"/>
    </source>
</evidence>
<dbReference type="EMBL" id="OU466862">
    <property type="protein sequence ID" value="CAH2070393.1"/>
    <property type="molecule type" value="Genomic_DNA"/>
</dbReference>
<dbReference type="PANTHER" id="PTHR31284">
    <property type="entry name" value="ACID PHOSPHATASE-LIKE PROTEIN"/>
    <property type="match status" value="1"/>
</dbReference>
<dbReference type="InterPro" id="IPR023214">
    <property type="entry name" value="HAD_sf"/>
</dbReference>
<dbReference type="AlphaFoldDB" id="A0AAU9SRE3"/>
<name>A0AAU9SRE3_THLAR</name>
<organism evidence="2 3">
    <name type="scientific">Thlaspi arvense</name>
    <name type="common">Field penny-cress</name>
    <dbReference type="NCBI Taxonomy" id="13288"/>
    <lineage>
        <taxon>Eukaryota</taxon>
        <taxon>Viridiplantae</taxon>
        <taxon>Streptophyta</taxon>
        <taxon>Embryophyta</taxon>
        <taxon>Tracheophyta</taxon>
        <taxon>Spermatophyta</taxon>
        <taxon>Magnoliopsida</taxon>
        <taxon>eudicotyledons</taxon>
        <taxon>Gunneridae</taxon>
        <taxon>Pentapetalae</taxon>
        <taxon>rosids</taxon>
        <taxon>malvids</taxon>
        <taxon>Brassicales</taxon>
        <taxon>Brassicaceae</taxon>
        <taxon>Thlaspideae</taxon>
        <taxon>Thlaspi</taxon>
    </lineage>
</organism>
<gene>
    <name evidence="2" type="ORF">TAV2_LOCUS19938</name>
</gene>
<dbReference type="SUPFAM" id="SSF56784">
    <property type="entry name" value="HAD-like"/>
    <property type="match status" value="1"/>
</dbReference>
<keyword evidence="3" id="KW-1185">Reference proteome</keyword>
<dbReference type="Gene3D" id="3.40.50.1000">
    <property type="entry name" value="HAD superfamily/HAD-like"/>
    <property type="match status" value="1"/>
</dbReference>
<dbReference type="Proteomes" id="UP000836841">
    <property type="component" value="Chromosome 6"/>
</dbReference>
<keyword evidence="1" id="KW-0732">Signal</keyword>
<evidence type="ECO:0000256" key="1">
    <source>
        <dbReference type="ARBA" id="ARBA00022729"/>
    </source>
</evidence>
<evidence type="ECO:0000313" key="2">
    <source>
        <dbReference type="EMBL" id="CAH2070393.1"/>
    </source>
</evidence>
<sequence>MFSSAFSDETPDSYLLPKPSILEYPSEIEIRRKKADDDEVNLYCTSWRFAAETNNLAPWKTIPAECTDYVKDYVLGRGYSTDLERVSEEASIFANSVEFSGDGKDIWIFDIDETLLSNLPYYIDHGFGYTFSQSLPLQFYLKLRLTSQIFRTIHHYNICDTIDDDGEFGFGDLCRLELFDHSEFDRWVERGVAPAIEPSLKLYQRVIDLGYKVFLLTGRKESHRLVTVENLINAGFQNWDKLILRYILKSLIRNVALLVFKWSCFCYANV</sequence>